<feature type="non-terminal residue" evidence="1">
    <location>
        <position position="1"/>
    </location>
</feature>
<reference evidence="1" key="1">
    <citation type="submission" date="2021-02" db="EMBL/GenBank/DDBJ databases">
        <authorList>
            <person name="Dougan E. K."/>
            <person name="Rhodes N."/>
            <person name="Thang M."/>
            <person name="Chan C."/>
        </authorList>
    </citation>
    <scope>NUCLEOTIDE SEQUENCE</scope>
</reference>
<evidence type="ECO:0000313" key="2">
    <source>
        <dbReference type="Proteomes" id="UP000649617"/>
    </source>
</evidence>
<comment type="caution">
    <text evidence="1">The sequence shown here is derived from an EMBL/GenBank/DDBJ whole genome shotgun (WGS) entry which is preliminary data.</text>
</comment>
<keyword evidence="2" id="KW-1185">Reference proteome</keyword>
<dbReference type="Proteomes" id="UP000649617">
    <property type="component" value="Unassembled WGS sequence"/>
</dbReference>
<dbReference type="EMBL" id="CAJNIZ010018191">
    <property type="protein sequence ID" value="CAE7407110.1"/>
    <property type="molecule type" value="Genomic_DNA"/>
</dbReference>
<proteinExistence type="predicted"/>
<protein>
    <submittedName>
        <fullName evidence="1">Uncharacterized protein</fullName>
    </submittedName>
</protein>
<name>A0A812QWJ3_SYMPI</name>
<evidence type="ECO:0000313" key="1">
    <source>
        <dbReference type="EMBL" id="CAE7407110.1"/>
    </source>
</evidence>
<dbReference type="AlphaFoldDB" id="A0A812QWJ3"/>
<organism evidence="1 2">
    <name type="scientific">Symbiodinium pilosum</name>
    <name type="common">Dinoflagellate</name>
    <dbReference type="NCBI Taxonomy" id="2952"/>
    <lineage>
        <taxon>Eukaryota</taxon>
        <taxon>Sar</taxon>
        <taxon>Alveolata</taxon>
        <taxon>Dinophyceae</taxon>
        <taxon>Suessiales</taxon>
        <taxon>Symbiodiniaceae</taxon>
        <taxon>Symbiodinium</taxon>
    </lineage>
</organism>
<sequence>KCWPLMWQRRRSTPYQLRPTVSTRYSFQWRFQTKVASIGWTSFCRRTPPTWS</sequence>
<accession>A0A812QWJ3</accession>
<gene>
    <name evidence="1" type="ORF">SPIL2461_LOCUS10042</name>
</gene>